<dbReference type="Pfam" id="PF06972">
    <property type="entry name" value="GIP1_N"/>
    <property type="match status" value="1"/>
</dbReference>
<sequence length="854" mass="89862">MASKTGGGGGGGGGFRVSIPGNVRKTIQNIREITGNHSDDEIYAMLRECSMDPNETAQKLLLQDPFHEVKRKHHRKKENPSSKEPVDSRWTSDMQGRGGRGGRGNYSSRYVSRGEKGANVGKENGGNQSADKSITSPAVPALAAEDKSEQSSSVTGIPNGPMNVARLGPARGHRFQVSSGSSISTAPDSVKISSTSVAGADDRHNPQISDQLTASVNPSAVTSASDPIRREMGSKKTGVESATKKAVSHEAVESDFASSMHGKIPSKSQVVEGNHLTVASQVSPTSSHAGNSVIRPSSNYNSRSQLIGSQKAVGPSKEWKPKSTNPMSSQASGTTSTSDIAPITPEAIPQSLPTSSAVISDETASKLQEKLEVLHLSERQHVIIPSHLQVPEAERSGLSFGSFVSSFDVSTSIANGPIANGPDSEKCSSPLSESSQEIEETVEESSSSSQNVPATIQIQDYTDNQQSPTHMPQSLSSGEANASSSIPAAPEYDQSKPEIVVSSGQQYSVVQTTIHPGIGLVPPTLGSQLSPFDSSEPQVQQPFDPSTSYYTQFYRPGADGDGRFSPFLTTGSATKFNGNIALPSQTGQSPQEAPSGNSLIQSNAGPTQLVTQTAGSMLSSLSLAQQPVPIFRQPVMSPYPPNYIPYNQYFSPFYVPQPTIHHFLSNTGFPQQAPTGGVFPPPTAAPGTAVKYAVPQYKPGTNTGGSPHVGMPYGSYSSGLAGYNSSPAVSAGNSTGGEDLGASQYKENMYITGQQTEGSAVWIPAPGREMNSLQPNSFYNLPPQGQHIAFAPPQATHGAFAGVYHPTQTVAGTTVHPLHQQSQTGAGAVEMVGAAPSGVYQQPQRTQINWTNNY</sequence>
<accession>A0AAV9ERU3</accession>
<dbReference type="PANTHER" id="PTHR46775:SF1">
    <property type="entry name" value="FLOCCULATION PROTEIN (DUF1296)"/>
    <property type="match status" value="1"/>
</dbReference>
<feature type="region of interest" description="Disordered" evidence="1">
    <location>
        <begin position="69"/>
        <end position="111"/>
    </location>
</feature>
<evidence type="ECO:0000259" key="2">
    <source>
        <dbReference type="Pfam" id="PF06972"/>
    </source>
</evidence>
<dbReference type="AlphaFoldDB" id="A0AAV9ERU3"/>
<organism evidence="3 4">
    <name type="scientific">Acorus calamus</name>
    <name type="common">Sweet flag</name>
    <dbReference type="NCBI Taxonomy" id="4465"/>
    <lineage>
        <taxon>Eukaryota</taxon>
        <taxon>Viridiplantae</taxon>
        <taxon>Streptophyta</taxon>
        <taxon>Embryophyta</taxon>
        <taxon>Tracheophyta</taxon>
        <taxon>Spermatophyta</taxon>
        <taxon>Magnoliopsida</taxon>
        <taxon>Liliopsida</taxon>
        <taxon>Acoraceae</taxon>
        <taxon>Acorus</taxon>
    </lineage>
</organism>
<feature type="compositionally biased region" description="Polar residues" evidence="1">
    <location>
        <begin position="450"/>
        <end position="473"/>
    </location>
</feature>
<dbReference type="Proteomes" id="UP001180020">
    <property type="component" value="Unassembled WGS sequence"/>
</dbReference>
<feature type="compositionally biased region" description="Basic and acidic residues" evidence="1">
    <location>
        <begin position="78"/>
        <end position="87"/>
    </location>
</feature>
<dbReference type="InterPro" id="IPR044277">
    <property type="entry name" value="GIP1"/>
</dbReference>
<evidence type="ECO:0000256" key="1">
    <source>
        <dbReference type="SAM" id="MobiDB-lite"/>
    </source>
</evidence>
<feature type="compositionally biased region" description="Polar residues" evidence="1">
    <location>
        <begin position="206"/>
        <end position="225"/>
    </location>
</feature>
<protein>
    <recommendedName>
        <fullName evidence="2">GBF-interacting protein 1 N-terminal domain-containing protein</fullName>
    </recommendedName>
</protein>
<feature type="compositionally biased region" description="Basic and acidic residues" evidence="1">
    <location>
        <begin position="227"/>
        <end position="238"/>
    </location>
</feature>
<reference evidence="3" key="1">
    <citation type="journal article" date="2023" name="Nat. Commun.">
        <title>Diploid and tetraploid genomes of Acorus and the evolution of monocots.</title>
        <authorList>
            <person name="Ma L."/>
            <person name="Liu K.W."/>
            <person name="Li Z."/>
            <person name="Hsiao Y.Y."/>
            <person name="Qi Y."/>
            <person name="Fu T."/>
            <person name="Tang G.D."/>
            <person name="Zhang D."/>
            <person name="Sun W.H."/>
            <person name="Liu D.K."/>
            <person name="Li Y."/>
            <person name="Chen G.Z."/>
            <person name="Liu X.D."/>
            <person name="Liao X.Y."/>
            <person name="Jiang Y.T."/>
            <person name="Yu X."/>
            <person name="Hao Y."/>
            <person name="Huang J."/>
            <person name="Zhao X.W."/>
            <person name="Ke S."/>
            <person name="Chen Y.Y."/>
            <person name="Wu W.L."/>
            <person name="Hsu J.L."/>
            <person name="Lin Y.F."/>
            <person name="Huang M.D."/>
            <person name="Li C.Y."/>
            <person name="Huang L."/>
            <person name="Wang Z.W."/>
            <person name="Zhao X."/>
            <person name="Zhong W.Y."/>
            <person name="Peng D.H."/>
            <person name="Ahmad S."/>
            <person name="Lan S."/>
            <person name="Zhang J.S."/>
            <person name="Tsai W.C."/>
            <person name="Van de Peer Y."/>
            <person name="Liu Z.J."/>
        </authorList>
    </citation>
    <scope>NUCLEOTIDE SEQUENCE</scope>
    <source>
        <strain evidence="3">CP</strain>
    </source>
</reference>
<feature type="region of interest" description="Disordered" evidence="1">
    <location>
        <begin position="139"/>
        <end position="360"/>
    </location>
</feature>
<feature type="domain" description="GBF-interacting protein 1 N-terminal" evidence="2">
    <location>
        <begin position="19"/>
        <end position="78"/>
    </location>
</feature>
<reference evidence="3" key="2">
    <citation type="submission" date="2023-06" db="EMBL/GenBank/DDBJ databases">
        <authorList>
            <person name="Ma L."/>
            <person name="Liu K.-W."/>
            <person name="Li Z."/>
            <person name="Hsiao Y.-Y."/>
            <person name="Qi Y."/>
            <person name="Fu T."/>
            <person name="Tang G."/>
            <person name="Zhang D."/>
            <person name="Sun W.-H."/>
            <person name="Liu D.-K."/>
            <person name="Li Y."/>
            <person name="Chen G.-Z."/>
            <person name="Liu X.-D."/>
            <person name="Liao X.-Y."/>
            <person name="Jiang Y.-T."/>
            <person name="Yu X."/>
            <person name="Hao Y."/>
            <person name="Huang J."/>
            <person name="Zhao X.-W."/>
            <person name="Ke S."/>
            <person name="Chen Y.-Y."/>
            <person name="Wu W.-L."/>
            <person name="Hsu J.-L."/>
            <person name="Lin Y.-F."/>
            <person name="Huang M.-D."/>
            <person name="Li C.-Y."/>
            <person name="Huang L."/>
            <person name="Wang Z.-W."/>
            <person name="Zhao X."/>
            <person name="Zhong W.-Y."/>
            <person name="Peng D.-H."/>
            <person name="Ahmad S."/>
            <person name="Lan S."/>
            <person name="Zhang J.-S."/>
            <person name="Tsai W.-C."/>
            <person name="Van De Peer Y."/>
            <person name="Liu Z.-J."/>
        </authorList>
    </citation>
    <scope>NUCLEOTIDE SEQUENCE</scope>
    <source>
        <strain evidence="3">CP</strain>
        <tissue evidence="3">Leaves</tissue>
    </source>
</reference>
<dbReference type="PANTHER" id="PTHR46775">
    <property type="entry name" value="FLOCCULATION PROTEIN (DUF1296)"/>
    <property type="match status" value="1"/>
</dbReference>
<feature type="compositionally biased region" description="Low complexity" evidence="1">
    <location>
        <begin position="474"/>
        <end position="485"/>
    </location>
</feature>
<dbReference type="GO" id="GO:0051082">
    <property type="term" value="F:unfolded protein binding"/>
    <property type="evidence" value="ECO:0007669"/>
    <property type="project" value="TreeGrafter"/>
</dbReference>
<proteinExistence type="predicted"/>
<dbReference type="EMBL" id="JAUJYO010000005">
    <property type="protein sequence ID" value="KAK1315684.1"/>
    <property type="molecule type" value="Genomic_DNA"/>
</dbReference>
<comment type="caution">
    <text evidence="3">The sequence shown here is derived from an EMBL/GenBank/DDBJ whole genome shotgun (WGS) entry which is preliminary data.</text>
</comment>
<name>A0AAV9ERU3_ACOCL</name>
<evidence type="ECO:0000313" key="4">
    <source>
        <dbReference type="Proteomes" id="UP001180020"/>
    </source>
</evidence>
<keyword evidence="4" id="KW-1185">Reference proteome</keyword>
<dbReference type="InterPro" id="IPR009060">
    <property type="entry name" value="UBA-like_sf"/>
</dbReference>
<dbReference type="SUPFAM" id="SSF46934">
    <property type="entry name" value="UBA-like"/>
    <property type="match status" value="1"/>
</dbReference>
<feature type="compositionally biased region" description="Polar residues" evidence="1">
    <location>
        <begin position="322"/>
        <end position="339"/>
    </location>
</feature>
<gene>
    <name evidence="3" type="ORF">QJS10_CPA05g02002</name>
</gene>
<evidence type="ECO:0000313" key="3">
    <source>
        <dbReference type="EMBL" id="KAK1315684.1"/>
    </source>
</evidence>
<feature type="region of interest" description="Disordered" evidence="1">
    <location>
        <begin position="578"/>
        <end position="603"/>
    </location>
</feature>
<feature type="compositionally biased region" description="Polar residues" evidence="1">
    <location>
        <begin position="176"/>
        <end position="197"/>
    </location>
</feature>
<feature type="region of interest" description="Disordered" evidence="1">
    <location>
        <begin position="415"/>
        <end position="493"/>
    </location>
</feature>
<dbReference type="InterPro" id="IPR009719">
    <property type="entry name" value="GIP1_N"/>
</dbReference>
<feature type="compositionally biased region" description="Polar residues" evidence="1">
    <location>
        <begin position="266"/>
        <end position="308"/>
    </location>
</feature>